<dbReference type="VEuPathDB" id="VectorBase:SSCA006681"/>
<dbReference type="InterPro" id="IPR031148">
    <property type="entry name" value="Plexin"/>
</dbReference>
<accession>A0A132ABM5</accession>
<dbReference type="GO" id="GO:0008045">
    <property type="term" value="P:motor neuron axon guidance"/>
    <property type="evidence" value="ECO:0007669"/>
    <property type="project" value="TreeGrafter"/>
</dbReference>
<evidence type="ECO:0000259" key="1">
    <source>
        <dbReference type="Pfam" id="PF17960"/>
    </source>
</evidence>
<reference evidence="2 3" key="1">
    <citation type="journal article" date="2015" name="Parasit. Vectors">
        <title>Draft genome of the scabies mite.</title>
        <authorList>
            <person name="Rider S.D.Jr."/>
            <person name="Morgan M.S."/>
            <person name="Arlian L.G."/>
        </authorList>
    </citation>
    <scope>NUCLEOTIDE SEQUENCE [LARGE SCALE GENOMIC DNA]</scope>
    <source>
        <strain evidence="2">Arlian Lab</strain>
    </source>
</reference>
<dbReference type="EMBL" id="JXLN01012355">
    <property type="protein sequence ID" value="KPM08391.1"/>
    <property type="molecule type" value="Genomic_DNA"/>
</dbReference>
<dbReference type="Pfam" id="PF17960">
    <property type="entry name" value="TIG_plexin"/>
    <property type="match status" value="1"/>
</dbReference>
<name>A0A132ABM5_SARSC</name>
<dbReference type="Proteomes" id="UP000616769">
    <property type="component" value="Unassembled WGS sequence"/>
</dbReference>
<organism evidence="2 3">
    <name type="scientific">Sarcoptes scabiei</name>
    <name type="common">Itch mite</name>
    <name type="synonym">Acarus scabiei</name>
    <dbReference type="NCBI Taxonomy" id="52283"/>
    <lineage>
        <taxon>Eukaryota</taxon>
        <taxon>Metazoa</taxon>
        <taxon>Ecdysozoa</taxon>
        <taxon>Arthropoda</taxon>
        <taxon>Chelicerata</taxon>
        <taxon>Arachnida</taxon>
        <taxon>Acari</taxon>
        <taxon>Acariformes</taxon>
        <taxon>Sarcoptiformes</taxon>
        <taxon>Astigmata</taxon>
        <taxon>Psoroptidia</taxon>
        <taxon>Sarcoptoidea</taxon>
        <taxon>Sarcoptidae</taxon>
        <taxon>Sarcoptinae</taxon>
        <taxon>Sarcoptes</taxon>
    </lineage>
</organism>
<dbReference type="PANTHER" id="PTHR22625">
    <property type="entry name" value="PLEXIN"/>
    <property type="match status" value="1"/>
</dbReference>
<feature type="domain" description="Plexin TIG" evidence="1">
    <location>
        <begin position="1"/>
        <end position="72"/>
    </location>
</feature>
<dbReference type="GO" id="GO:0002116">
    <property type="term" value="C:semaphorin receptor complex"/>
    <property type="evidence" value="ECO:0007669"/>
    <property type="project" value="TreeGrafter"/>
</dbReference>
<proteinExistence type="predicted"/>
<gene>
    <name evidence="2" type="ORF">QR98_0069080</name>
</gene>
<comment type="caution">
    <text evidence="2">The sequence shown here is derived from an EMBL/GenBank/DDBJ whole genome shotgun (WGS) entry which is preliminary data.</text>
</comment>
<dbReference type="InterPro" id="IPR041019">
    <property type="entry name" value="TIG1_plexin"/>
</dbReference>
<dbReference type="GO" id="GO:0005886">
    <property type="term" value="C:plasma membrane"/>
    <property type="evidence" value="ECO:0007669"/>
    <property type="project" value="TreeGrafter"/>
</dbReference>
<sequence length="79" mass="8965">LPPLPYGSNYLCVFDQTPPIPASVTRNGLTCPTPSIEQRPEIPFDKDHVNVEVAVRSSETDTDFIHRSFIFYDCTRHKS</sequence>
<dbReference type="InterPro" id="IPR013783">
    <property type="entry name" value="Ig-like_fold"/>
</dbReference>
<feature type="non-terminal residue" evidence="2">
    <location>
        <position position="79"/>
    </location>
</feature>
<protein>
    <recommendedName>
        <fullName evidence="1">Plexin TIG domain-containing protein</fullName>
    </recommendedName>
</protein>
<dbReference type="GO" id="GO:0097374">
    <property type="term" value="P:sensory neuron axon guidance"/>
    <property type="evidence" value="ECO:0007669"/>
    <property type="project" value="TreeGrafter"/>
</dbReference>
<dbReference type="PANTHER" id="PTHR22625:SF44">
    <property type="entry name" value="PLEXIN-B"/>
    <property type="match status" value="1"/>
</dbReference>
<dbReference type="GO" id="GO:0008360">
    <property type="term" value="P:regulation of cell shape"/>
    <property type="evidence" value="ECO:0007669"/>
    <property type="project" value="TreeGrafter"/>
</dbReference>
<dbReference type="GO" id="GO:0050772">
    <property type="term" value="P:positive regulation of axonogenesis"/>
    <property type="evidence" value="ECO:0007669"/>
    <property type="project" value="TreeGrafter"/>
</dbReference>
<dbReference type="Gene3D" id="2.60.40.10">
    <property type="entry name" value="Immunoglobulins"/>
    <property type="match status" value="1"/>
</dbReference>
<dbReference type="GO" id="GO:0017154">
    <property type="term" value="F:semaphorin receptor activity"/>
    <property type="evidence" value="ECO:0007669"/>
    <property type="project" value="InterPro"/>
</dbReference>
<evidence type="ECO:0000313" key="2">
    <source>
        <dbReference type="EMBL" id="KPM08391.1"/>
    </source>
</evidence>
<dbReference type="GO" id="GO:0030334">
    <property type="term" value="P:regulation of cell migration"/>
    <property type="evidence" value="ECO:0007669"/>
    <property type="project" value="TreeGrafter"/>
</dbReference>
<dbReference type="AlphaFoldDB" id="A0A132ABM5"/>
<evidence type="ECO:0000313" key="3">
    <source>
        <dbReference type="Proteomes" id="UP000616769"/>
    </source>
</evidence>
<dbReference type="GO" id="GO:0007162">
    <property type="term" value="P:negative regulation of cell adhesion"/>
    <property type="evidence" value="ECO:0007669"/>
    <property type="project" value="TreeGrafter"/>
</dbReference>
<dbReference type="OrthoDB" id="6510624at2759"/>